<feature type="transmembrane region" description="Helical" evidence="7">
    <location>
        <begin position="21"/>
        <end position="47"/>
    </location>
</feature>
<keyword evidence="6 7" id="KW-0472">Membrane</keyword>
<feature type="domain" description="MacB-like periplasmic core" evidence="9">
    <location>
        <begin position="23"/>
        <end position="238"/>
    </location>
</feature>
<feature type="transmembrane region" description="Helical" evidence="7">
    <location>
        <begin position="314"/>
        <end position="340"/>
    </location>
</feature>
<protein>
    <submittedName>
        <fullName evidence="10">ABC transporter permease</fullName>
    </submittedName>
</protein>
<gene>
    <name evidence="10" type="ORF">K0B96_05135</name>
</gene>
<reference evidence="10" key="1">
    <citation type="submission" date="2021-08" db="EMBL/GenBank/DDBJ databases">
        <title>Genome of a novel bacterium of the phylum Verrucomicrobia, Oleiharenicola sp. KSB-15.</title>
        <authorList>
            <person name="Chung J.-H."/>
            <person name="Ahn J.-H."/>
            <person name="Yoon Y."/>
            <person name="Kim D.-Y."/>
            <person name="An S.-H."/>
            <person name="Park I."/>
            <person name="Yeon J."/>
        </authorList>
    </citation>
    <scope>NUCLEOTIDE SEQUENCE</scope>
    <source>
        <strain evidence="10">KSB-15</strain>
    </source>
</reference>
<comment type="similarity">
    <text evidence="2">Belongs to the ABC-4 integral membrane protein family. LolC/E subfamily.</text>
</comment>
<comment type="subcellular location">
    <subcellularLocation>
        <location evidence="1">Cell membrane</location>
        <topology evidence="1">Multi-pass membrane protein</topology>
    </subcellularLocation>
</comment>
<evidence type="ECO:0000313" key="11">
    <source>
        <dbReference type="Proteomes" id="UP000825051"/>
    </source>
</evidence>
<evidence type="ECO:0000256" key="7">
    <source>
        <dbReference type="SAM" id="Phobius"/>
    </source>
</evidence>
<evidence type="ECO:0000256" key="1">
    <source>
        <dbReference type="ARBA" id="ARBA00004651"/>
    </source>
</evidence>
<sequence>MPWYLYLALKQLFPTGRRFPFFTAISILGVALGVALLVVSTGVMAGFGHEIRRMIVDTQGDVQVRGSGLITDPEALQARIARVPGVVATTPFAEGVVMLEADRKPAFPGIQGVDVNRVEKVIPLRKYVRIGSLDDLDDDSIILSSQLAISLGARLGGTVQLYSPLLLEKLKNDEVLLPREMRVVGIFEIGHQQLDSSTVIVTLRAMQDIYGLGSAVHGVNIKLAPGVDADVAAARINRALANDPDDVHARSWAEINEDFLFVLSLEKNMIFFLLIFIIVVAAFSVTSSLLISVVRKTREIGVLGALGAKPRQIAACFCAQGLIIGLAGTAAGLALGFSFLHYRDAIVRGFASLTQSQEVLEKFYQFSRLPAYSETSDVVTIIVSSVVISTLAGLLPAWRAARLKPVEALRSE</sequence>
<accession>A0A8F9XMG1</accession>
<dbReference type="GO" id="GO:0044874">
    <property type="term" value="P:lipoprotein localization to outer membrane"/>
    <property type="evidence" value="ECO:0007669"/>
    <property type="project" value="TreeGrafter"/>
</dbReference>
<dbReference type="PANTHER" id="PTHR30489">
    <property type="entry name" value="LIPOPROTEIN-RELEASING SYSTEM TRANSMEMBRANE PROTEIN LOLE"/>
    <property type="match status" value="1"/>
</dbReference>
<keyword evidence="11" id="KW-1185">Reference proteome</keyword>
<dbReference type="AlphaFoldDB" id="A0A8F9XMG1"/>
<organism evidence="10 11">
    <name type="scientific">Horticoccus luteus</name>
    <dbReference type="NCBI Taxonomy" id="2862869"/>
    <lineage>
        <taxon>Bacteria</taxon>
        <taxon>Pseudomonadati</taxon>
        <taxon>Verrucomicrobiota</taxon>
        <taxon>Opitutia</taxon>
        <taxon>Opitutales</taxon>
        <taxon>Opitutaceae</taxon>
        <taxon>Horticoccus</taxon>
    </lineage>
</organism>
<feature type="transmembrane region" description="Helical" evidence="7">
    <location>
        <begin position="269"/>
        <end position="294"/>
    </location>
</feature>
<dbReference type="Proteomes" id="UP000825051">
    <property type="component" value="Chromosome"/>
</dbReference>
<keyword evidence="5 7" id="KW-1133">Transmembrane helix</keyword>
<dbReference type="PANTHER" id="PTHR30489:SF0">
    <property type="entry name" value="LIPOPROTEIN-RELEASING SYSTEM TRANSMEMBRANE PROTEIN LOLE"/>
    <property type="match status" value="1"/>
</dbReference>
<evidence type="ECO:0000256" key="2">
    <source>
        <dbReference type="ARBA" id="ARBA00005236"/>
    </source>
</evidence>
<evidence type="ECO:0000259" key="9">
    <source>
        <dbReference type="Pfam" id="PF12704"/>
    </source>
</evidence>
<keyword evidence="3" id="KW-1003">Cell membrane</keyword>
<evidence type="ECO:0000313" key="10">
    <source>
        <dbReference type="EMBL" id="QYM80004.1"/>
    </source>
</evidence>
<dbReference type="RefSeq" id="WP_220164552.1">
    <property type="nucleotide sequence ID" value="NZ_CP080507.1"/>
</dbReference>
<evidence type="ECO:0000256" key="3">
    <source>
        <dbReference type="ARBA" id="ARBA00022475"/>
    </source>
</evidence>
<feature type="domain" description="ABC3 transporter permease C-terminal" evidence="8">
    <location>
        <begin position="272"/>
        <end position="405"/>
    </location>
</feature>
<dbReference type="Pfam" id="PF12704">
    <property type="entry name" value="MacB_PCD"/>
    <property type="match status" value="1"/>
</dbReference>
<proteinExistence type="inferred from homology"/>
<dbReference type="InterPro" id="IPR051447">
    <property type="entry name" value="Lipoprotein-release_system"/>
</dbReference>
<evidence type="ECO:0000256" key="4">
    <source>
        <dbReference type="ARBA" id="ARBA00022692"/>
    </source>
</evidence>
<dbReference type="GO" id="GO:0098797">
    <property type="term" value="C:plasma membrane protein complex"/>
    <property type="evidence" value="ECO:0007669"/>
    <property type="project" value="TreeGrafter"/>
</dbReference>
<dbReference type="InterPro" id="IPR003838">
    <property type="entry name" value="ABC3_permease_C"/>
</dbReference>
<name>A0A8F9XMG1_9BACT</name>
<dbReference type="KEGG" id="ole:K0B96_05135"/>
<dbReference type="Pfam" id="PF02687">
    <property type="entry name" value="FtsX"/>
    <property type="match status" value="1"/>
</dbReference>
<evidence type="ECO:0000259" key="8">
    <source>
        <dbReference type="Pfam" id="PF02687"/>
    </source>
</evidence>
<dbReference type="InterPro" id="IPR025857">
    <property type="entry name" value="MacB_PCD"/>
</dbReference>
<dbReference type="EMBL" id="CP080507">
    <property type="protein sequence ID" value="QYM80004.1"/>
    <property type="molecule type" value="Genomic_DNA"/>
</dbReference>
<evidence type="ECO:0000256" key="5">
    <source>
        <dbReference type="ARBA" id="ARBA00022989"/>
    </source>
</evidence>
<keyword evidence="4 7" id="KW-0812">Transmembrane</keyword>
<feature type="transmembrane region" description="Helical" evidence="7">
    <location>
        <begin position="378"/>
        <end position="398"/>
    </location>
</feature>
<evidence type="ECO:0000256" key="6">
    <source>
        <dbReference type="ARBA" id="ARBA00023136"/>
    </source>
</evidence>